<proteinExistence type="predicted"/>
<keyword evidence="3" id="KW-1185">Reference proteome</keyword>
<sequence length="102" mass="11307">MKTVAAGQQTEEKTYLLPKALTNTTPTPLGDRAYGHCPFDLLGKFAKIEPEENLEGSLPFDSELILTVDDVASLNYVEPRPRNSQINLDKNAEPPWDPDPNP</sequence>
<dbReference type="Proteomes" id="UP001201812">
    <property type="component" value="Unassembled WGS sequence"/>
</dbReference>
<organism evidence="2 3">
    <name type="scientific">Ditylenchus destructor</name>
    <dbReference type="NCBI Taxonomy" id="166010"/>
    <lineage>
        <taxon>Eukaryota</taxon>
        <taxon>Metazoa</taxon>
        <taxon>Ecdysozoa</taxon>
        <taxon>Nematoda</taxon>
        <taxon>Chromadorea</taxon>
        <taxon>Rhabditida</taxon>
        <taxon>Tylenchina</taxon>
        <taxon>Tylenchomorpha</taxon>
        <taxon>Sphaerularioidea</taxon>
        <taxon>Anguinidae</taxon>
        <taxon>Anguininae</taxon>
        <taxon>Ditylenchus</taxon>
    </lineage>
</organism>
<dbReference type="AlphaFoldDB" id="A0AAD4N6X8"/>
<gene>
    <name evidence="2" type="ORF">DdX_07195</name>
</gene>
<feature type="region of interest" description="Disordered" evidence="1">
    <location>
        <begin position="79"/>
        <end position="102"/>
    </location>
</feature>
<name>A0AAD4N6X8_9BILA</name>
<evidence type="ECO:0000313" key="2">
    <source>
        <dbReference type="EMBL" id="KAI1717447.1"/>
    </source>
</evidence>
<reference evidence="2" key="1">
    <citation type="submission" date="2022-01" db="EMBL/GenBank/DDBJ databases">
        <title>Genome Sequence Resource for Two Populations of Ditylenchus destructor, the Migratory Endoparasitic Phytonematode.</title>
        <authorList>
            <person name="Zhang H."/>
            <person name="Lin R."/>
            <person name="Xie B."/>
        </authorList>
    </citation>
    <scope>NUCLEOTIDE SEQUENCE</scope>
    <source>
        <strain evidence="2">BazhouSP</strain>
    </source>
</reference>
<evidence type="ECO:0000313" key="3">
    <source>
        <dbReference type="Proteomes" id="UP001201812"/>
    </source>
</evidence>
<comment type="caution">
    <text evidence="2">The sequence shown here is derived from an EMBL/GenBank/DDBJ whole genome shotgun (WGS) entry which is preliminary data.</text>
</comment>
<protein>
    <submittedName>
        <fullName evidence="2">Uncharacterized protein</fullName>
    </submittedName>
</protein>
<dbReference type="EMBL" id="JAKKPZ010000009">
    <property type="protein sequence ID" value="KAI1717447.1"/>
    <property type="molecule type" value="Genomic_DNA"/>
</dbReference>
<accession>A0AAD4N6X8</accession>
<evidence type="ECO:0000256" key="1">
    <source>
        <dbReference type="SAM" id="MobiDB-lite"/>
    </source>
</evidence>